<proteinExistence type="predicted"/>
<organism evidence="2 3">
    <name type="scientific">Luteipulveratus halotolerans</name>
    <dbReference type="NCBI Taxonomy" id="1631356"/>
    <lineage>
        <taxon>Bacteria</taxon>
        <taxon>Bacillati</taxon>
        <taxon>Actinomycetota</taxon>
        <taxon>Actinomycetes</taxon>
        <taxon>Micrococcales</taxon>
        <taxon>Dermacoccaceae</taxon>
        <taxon>Luteipulveratus</taxon>
    </lineage>
</organism>
<feature type="region of interest" description="Disordered" evidence="1">
    <location>
        <begin position="16"/>
        <end position="78"/>
    </location>
</feature>
<dbReference type="Proteomes" id="UP000037397">
    <property type="component" value="Unassembled WGS sequence"/>
</dbReference>
<keyword evidence="3" id="KW-1185">Reference proteome</keyword>
<feature type="compositionally biased region" description="Basic and acidic residues" evidence="1">
    <location>
        <begin position="58"/>
        <end position="67"/>
    </location>
</feature>
<accession>A0A0L6CLF2</accession>
<dbReference type="EMBL" id="LAIR01000002">
    <property type="protein sequence ID" value="KNX38358.1"/>
    <property type="molecule type" value="Genomic_DNA"/>
</dbReference>
<evidence type="ECO:0000256" key="1">
    <source>
        <dbReference type="SAM" id="MobiDB-lite"/>
    </source>
</evidence>
<comment type="caution">
    <text evidence="2">The sequence shown here is derived from an EMBL/GenBank/DDBJ whole genome shotgun (WGS) entry which is preliminary data.</text>
</comment>
<evidence type="ECO:0000313" key="2">
    <source>
        <dbReference type="EMBL" id="KNX38358.1"/>
    </source>
</evidence>
<dbReference type="STRING" id="1631356.VV01_16330"/>
<evidence type="ECO:0000313" key="3">
    <source>
        <dbReference type="Proteomes" id="UP000037397"/>
    </source>
</evidence>
<name>A0A0L6CLF2_9MICO</name>
<reference evidence="3" key="1">
    <citation type="submission" date="2015-03" db="EMBL/GenBank/DDBJ databases">
        <title>Luteipulveratus halotolerans sp. nov., a novel actinobacterium (Dermacoccaceae) from Sarawak, Malaysia.</title>
        <authorList>
            <person name="Juboi H."/>
            <person name="Basik A."/>
            <person name="Shamsul S.S."/>
            <person name="Arnold P."/>
            <person name="Schmitt E.K."/>
            <person name="Sanglier J.-J."/>
            <person name="Yeo T."/>
        </authorList>
    </citation>
    <scope>NUCLEOTIDE SEQUENCE [LARGE SCALE GENOMIC DNA]</scope>
    <source>
        <strain evidence="3">C296001</strain>
    </source>
</reference>
<dbReference type="AlphaFoldDB" id="A0A0L6CLF2"/>
<sequence>MIAAASLSLLALAGCDSSPEQDPQALPSATVAPDRAKAPSGWITRQGAGFQVSVPKDWTNRPDDRRGNPGAELEIGPVYQGGSNIPPTFLAFVEREQVGPLETRESILRAQLQSQIPEAKIGSPTQIKVAGATTAVYFDLTYKSDAGTSVTGDKLAPQDMRQRELLIETPGLPKYGFRYNAPAKKFDEDTFKKIAGSIVVRPETASEAQGS</sequence>
<gene>
    <name evidence="2" type="ORF">VV01_16330</name>
</gene>
<protein>
    <submittedName>
        <fullName evidence="2">Uncharacterized protein</fullName>
    </submittedName>
</protein>